<dbReference type="SUPFAM" id="SSF47226">
    <property type="entry name" value="Histidine-containing phosphotransfer domain, HPT domain"/>
    <property type="match status" value="1"/>
</dbReference>
<dbReference type="InterPro" id="IPR036641">
    <property type="entry name" value="HPT_dom_sf"/>
</dbReference>
<organism evidence="1 2">
    <name type="scientific">Magnetococcus marinus (strain ATCC BAA-1437 / JCM 17883 / MC-1)</name>
    <dbReference type="NCBI Taxonomy" id="156889"/>
    <lineage>
        <taxon>Bacteria</taxon>
        <taxon>Pseudomonadati</taxon>
        <taxon>Pseudomonadota</taxon>
        <taxon>Magnetococcia</taxon>
        <taxon>Magnetococcales</taxon>
        <taxon>Magnetococcaceae</taxon>
        <taxon>Magnetococcus</taxon>
    </lineage>
</organism>
<evidence type="ECO:0000313" key="2">
    <source>
        <dbReference type="Proteomes" id="UP000002586"/>
    </source>
</evidence>
<gene>
    <name evidence="1" type="ordered locus">Mmc1_1836</name>
</gene>
<dbReference type="Proteomes" id="UP000002586">
    <property type="component" value="Chromosome"/>
</dbReference>
<accession>A0L8Q1</accession>
<dbReference type="AlphaFoldDB" id="A0L8Q1"/>
<reference evidence="2" key="1">
    <citation type="journal article" date="2009" name="Appl. Environ. Microbiol.">
        <title>Complete genome sequence of the chemolithoautotrophic marine magnetotactic coccus strain MC-1.</title>
        <authorList>
            <person name="Schubbe S."/>
            <person name="Williams T.J."/>
            <person name="Xie G."/>
            <person name="Kiss H.E."/>
            <person name="Brettin T.S."/>
            <person name="Martinez D."/>
            <person name="Ross C.A."/>
            <person name="Schuler D."/>
            <person name="Cox B.L."/>
            <person name="Nealson K.H."/>
            <person name="Bazylinski D.A."/>
        </authorList>
    </citation>
    <scope>NUCLEOTIDE SEQUENCE [LARGE SCALE GENOMIC DNA]</scope>
    <source>
        <strain evidence="2">ATCC BAA-1437 / JCM 17883 / MC-1</strain>
    </source>
</reference>
<dbReference type="HOGENOM" id="CLU_1862770_0_0_5"/>
<dbReference type="GO" id="GO:0000160">
    <property type="term" value="P:phosphorelay signal transduction system"/>
    <property type="evidence" value="ECO:0007669"/>
    <property type="project" value="InterPro"/>
</dbReference>
<proteinExistence type="predicted"/>
<evidence type="ECO:0000313" key="1">
    <source>
        <dbReference type="EMBL" id="ABK44344.1"/>
    </source>
</evidence>
<name>A0L8Q1_MAGMM</name>
<keyword evidence="2" id="KW-1185">Reference proteome</keyword>
<dbReference type="STRING" id="156889.Mmc1_1836"/>
<dbReference type="EMBL" id="CP000471">
    <property type="protein sequence ID" value="ABK44344.1"/>
    <property type="molecule type" value="Genomic_DNA"/>
</dbReference>
<reference evidence="1 2" key="2">
    <citation type="journal article" date="2012" name="Int. J. Syst. Evol. Microbiol.">
        <title>Magnetococcus marinus gen. nov., sp. nov., a marine, magnetotactic bacterium that represents a novel lineage (Magnetococcaceae fam. nov.; Magnetococcales ord. nov.) at the base of the Alphaproteobacteria.</title>
        <authorList>
            <person name="Bazylinski D.A."/>
            <person name="Williams T.J."/>
            <person name="Lefevre C.T."/>
            <person name="Berg R.J."/>
            <person name="Zhang C.L."/>
            <person name="Bowser S.S."/>
            <person name="Dean A.J."/>
            <person name="Beveridge T.J."/>
        </authorList>
    </citation>
    <scope>NUCLEOTIDE SEQUENCE [LARGE SCALE GENOMIC DNA]</scope>
    <source>
        <strain evidence="2">ATCC BAA-1437 / JCM 17883 / MC-1</strain>
    </source>
</reference>
<protein>
    <submittedName>
        <fullName evidence="1">Uncharacterized protein</fullName>
    </submittedName>
</protein>
<dbReference type="Gene3D" id="1.20.120.160">
    <property type="entry name" value="HPT domain"/>
    <property type="match status" value="1"/>
</dbReference>
<dbReference type="KEGG" id="mgm:Mmc1_1836"/>
<sequence>MSMKELVDPQALEKMFQKECKTRLNRFTTTLSHTAQDPDDESHWNALHQELDSIANAARSVNDQETERVSRKLATLARQARQRQPLRMKVLEILLRGVTAIHCHCLEPQRSATGEVLDYVRLEKRLIEFTYDTQDEQ</sequence>